<proteinExistence type="predicted"/>
<keyword evidence="1" id="KW-0472">Membrane</keyword>
<sequence length="168" mass="19023">MSSYVFLTECADFGEAQVVKSFLVSQGFHPKVRDEQMRAVAPHLQNLLGKLIIEIPEEEAVDASQALESLESRGDLHLVNNEEDQQKEVALALTQNMAKKTLINAVLGCVLIPVICNFYSMILGWRVMAAERPLSRVTRQRLILAVIFNTIGFYIWLGFGLKYFLQHR</sequence>
<keyword evidence="1" id="KW-0812">Transmembrane</keyword>
<accession>A0ABT6DG98</accession>
<evidence type="ECO:0008006" key="4">
    <source>
        <dbReference type="Google" id="ProtNLM"/>
    </source>
</evidence>
<feature type="transmembrane region" description="Helical" evidence="1">
    <location>
        <begin position="102"/>
        <end position="122"/>
    </location>
</feature>
<keyword evidence="3" id="KW-1185">Reference proteome</keyword>
<feature type="transmembrane region" description="Helical" evidence="1">
    <location>
        <begin position="142"/>
        <end position="165"/>
    </location>
</feature>
<organism evidence="2 3">
    <name type="scientific">Bdellovibrio svalbardensis</name>
    <dbReference type="NCBI Taxonomy" id="2972972"/>
    <lineage>
        <taxon>Bacteria</taxon>
        <taxon>Pseudomonadati</taxon>
        <taxon>Bdellovibrionota</taxon>
        <taxon>Bdellovibrionia</taxon>
        <taxon>Bdellovibrionales</taxon>
        <taxon>Pseudobdellovibrionaceae</taxon>
        <taxon>Bdellovibrio</taxon>
    </lineage>
</organism>
<dbReference type="Proteomes" id="UP001152321">
    <property type="component" value="Unassembled WGS sequence"/>
</dbReference>
<dbReference type="RefSeq" id="WP_277577320.1">
    <property type="nucleotide sequence ID" value="NZ_JANRMI010000002.1"/>
</dbReference>
<evidence type="ECO:0000313" key="2">
    <source>
        <dbReference type="EMBL" id="MDG0815841.1"/>
    </source>
</evidence>
<reference evidence="2" key="1">
    <citation type="submission" date="2022-08" db="EMBL/GenBank/DDBJ databases">
        <title>Novel Bdellovibrio Species Isolated from Svalbard: Designation Bdellovibrio svalbardensis.</title>
        <authorList>
            <person name="Mitchell R.J."/>
            <person name="Choi S.Y."/>
        </authorList>
    </citation>
    <scope>NUCLEOTIDE SEQUENCE</scope>
    <source>
        <strain evidence="2">PAP01</strain>
    </source>
</reference>
<evidence type="ECO:0000256" key="1">
    <source>
        <dbReference type="SAM" id="Phobius"/>
    </source>
</evidence>
<name>A0ABT6DG98_9BACT</name>
<dbReference type="EMBL" id="JANRMI010000002">
    <property type="protein sequence ID" value="MDG0815841.1"/>
    <property type="molecule type" value="Genomic_DNA"/>
</dbReference>
<keyword evidence="1" id="KW-1133">Transmembrane helix</keyword>
<evidence type="ECO:0000313" key="3">
    <source>
        <dbReference type="Proteomes" id="UP001152321"/>
    </source>
</evidence>
<protein>
    <recommendedName>
        <fullName evidence="4">DUF2007 domain-containing protein</fullName>
    </recommendedName>
</protein>
<comment type="caution">
    <text evidence="2">The sequence shown here is derived from an EMBL/GenBank/DDBJ whole genome shotgun (WGS) entry which is preliminary data.</text>
</comment>
<gene>
    <name evidence="2" type="ORF">NWE73_05680</name>
</gene>